<accession>A0A0J6WCW1</accession>
<evidence type="ECO:0000313" key="5">
    <source>
        <dbReference type="EMBL" id="KMO79808.1"/>
    </source>
</evidence>
<dbReference type="EMBL" id="JYNX01000035">
    <property type="protein sequence ID" value="KMO79808.1"/>
    <property type="molecule type" value="Genomic_DNA"/>
</dbReference>
<name>A0A0J6WCW1_MYCCU</name>
<sequence length="359" mass="39438">MSHDWMLVETLGSEPTVVAQGARTVNLIPISSLLRRNPHLMAIQTAISETVRGGSGLSSITPKNDCVIRTEVVAMSDGRIHGVQMWIGAADEEPPPRPTVGPLVWDLTAGTATDTTESLEIGGWDPAKEPTHDRAFADDLPRRDLKPHEAEVIGMLIKPEAGVTICTTWDVTDYRGEQITIGFVARSLTETDDDDGRERVVCRAMNWRSVREGRTVQDDLLAQRILAGLARPGVHRALVDPQHWMLVKWLDDPAPFFDWRAGMSGAEGIHPDDMATAMEMAAGFGSGAVSGVLRVVARDGGWTPVHVTVHRVELREGVHAGLAELRLPTPTEIEDARLDERQPTAVDEKRTRTKRNSKR</sequence>
<dbReference type="Proteomes" id="UP000036176">
    <property type="component" value="Unassembled WGS sequence"/>
</dbReference>
<comment type="caution">
    <text evidence="5">The sequence shown here is derived from an EMBL/GenBank/DDBJ whole genome shotgun (WGS) entry which is preliminary data.</text>
</comment>
<dbReference type="InterPro" id="IPR041439">
    <property type="entry name" value="Rv3651-like_middle"/>
</dbReference>
<dbReference type="InterPro" id="IPR041458">
    <property type="entry name" value="Rv3651-like_N"/>
</dbReference>
<evidence type="ECO:0000259" key="3">
    <source>
        <dbReference type="Pfam" id="PF18621"/>
    </source>
</evidence>
<evidence type="ECO:0000313" key="6">
    <source>
        <dbReference type="Proteomes" id="UP000036176"/>
    </source>
</evidence>
<protein>
    <recommendedName>
        <fullName evidence="7">Rv3651-like N-terminal domain-containing protein</fullName>
    </recommendedName>
</protein>
<dbReference type="RefSeq" id="WP_048418636.1">
    <property type="nucleotide sequence ID" value="NZ_JYNX01000035.1"/>
</dbReference>
<feature type="compositionally biased region" description="Basic and acidic residues" evidence="1">
    <location>
        <begin position="334"/>
        <end position="350"/>
    </location>
</feature>
<evidence type="ECO:0000256" key="1">
    <source>
        <dbReference type="SAM" id="MobiDB-lite"/>
    </source>
</evidence>
<reference evidence="5 6" key="1">
    <citation type="journal article" date="2015" name="Genome Biol. Evol.">
        <title>Characterization of Three Mycobacterium spp. with Potential Use in Bioremediation by Genome Sequencing and Comparative Genomics.</title>
        <authorList>
            <person name="Das S."/>
            <person name="Pettersson B.M."/>
            <person name="Behra P.R."/>
            <person name="Ramesh M."/>
            <person name="Dasgupta S."/>
            <person name="Bhattacharya A."/>
            <person name="Kirsebom L.A."/>
        </authorList>
    </citation>
    <scope>NUCLEOTIDE SEQUENCE [LARGE SCALE GENOMIC DNA]</scope>
    <source>
        <strain evidence="5 6">DSM 44219</strain>
    </source>
</reference>
<organism evidence="5 6">
    <name type="scientific">Mycolicibacterium chubuense</name>
    <name type="common">Mycobacterium chubuense</name>
    <dbReference type="NCBI Taxonomy" id="1800"/>
    <lineage>
        <taxon>Bacteria</taxon>
        <taxon>Bacillati</taxon>
        <taxon>Actinomycetota</taxon>
        <taxon>Actinomycetes</taxon>
        <taxon>Mycobacteriales</taxon>
        <taxon>Mycobacteriaceae</taxon>
        <taxon>Mycolicibacterium</taxon>
    </lineage>
</organism>
<gene>
    <name evidence="5" type="ORF">MCHUDSM44219_02671</name>
</gene>
<dbReference type="Pfam" id="PF18007">
    <property type="entry name" value="Rv3651-like_N"/>
    <property type="match status" value="1"/>
</dbReference>
<dbReference type="InterPro" id="IPR048578">
    <property type="entry name" value="Rv3651-like_C"/>
</dbReference>
<feature type="domain" description="Rv3651-like N-terminal" evidence="2">
    <location>
        <begin position="4"/>
        <end position="96"/>
    </location>
</feature>
<proteinExistence type="predicted"/>
<dbReference type="Pfam" id="PF21043">
    <property type="entry name" value="Rv3651-like_C"/>
    <property type="match status" value="1"/>
</dbReference>
<keyword evidence="6" id="KW-1185">Reference proteome</keyword>
<dbReference type="Pfam" id="PF18621">
    <property type="entry name" value="Rv3651-like_middle"/>
    <property type="match status" value="1"/>
</dbReference>
<dbReference type="PATRIC" id="fig|1800.3.peg.2678"/>
<evidence type="ECO:0008006" key="7">
    <source>
        <dbReference type="Google" id="ProtNLM"/>
    </source>
</evidence>
<evidence type="ECO:0000259" key="4">
    <source>
        <dbReference type="Pfam" id="PF21043"/>
    </source>
</evidence>
<dbReference type="OrthoDB" id="4745618at2"/>
<evidence type="ECO:0000259" key="2">
    <source>
        <dbReference type="Pfam" id="PF18007"/>
    </source>
</evidence>
<feature type="domain" description="Rv3651-like middle" evidence="3">
    <location>
        <begin position="100"/>
        <end position="209"/>
    </location>
</feature>
<feature type="domain" description="Rv3651-like C-terminal" evidence="4">
    <location>
        <begin position="219"/>
        <end position="335"/>
    </location>
</feature>
<dbReference type="AlphaFoldDB" id="A0A0J6WCW1"/>
<feature type="region of interest" description="Disordered" evidence="1">
    <location>
        <begin position="333"/>
        <end position="359"/>
    </location>
</feature>